<dbReference type="PANTHER" id="PTHR14226">
    <property type="entry name" value="NEUROPATHY TARGET ESTERASE/SWISS CHEESE D.MELANOGASTER"/>
    <property type="match status" value="1"/>
</dbReference>
<dbReference type="InterPro" id="IPR002641">
    <property type="entry name" value="PNPLA_dom"/>
</dbReference>
<evidence type="ECO:0000313" key="7">
    <source>
        <dbReference type="Proteomes" id="UP000274117"/>
    </source>
</evidence>
<dbReference type="EMBL" id="RSDO01000028">
    <property type="protein sequence ID" value="RRR50637.1"/>
    <property type="molecule type" value="Genomic_DNA"/>
</dbReference>
<evidence type="ECO:0000259" key="5">
    <source>
        <dbReference type="PROSITE" id="PS51635"/>
    </source>
</evidence>
<dbReference type="Pfam" id="PF01734">
    <property type="entry name" value="Patatin"/>
    <property type="match status" value="1"/>
</dbReference>
<organism evidence="6 7">
    <name type="scientific">Streptococcus suis</name>
    <dbReference type="NCBI Taxonomy" id="1307"/>
    <lineage>
        <taxon>Bacteria</taxon>
        <taxon>Bacillati</taxon>
        <taxon>Bacillota</taxon>
        <taxon>Bacilli</taxon>
        <taxon>Lactobacillales</taxon>
        <taxon>Streptococcaceae</taxon>
        <taxon>Streptococcus</taxon>
    </lineage>
</organism>
<feature type="short sequence motif" description="GXGXXG" evidence="4">
    <location>
        <begin position="9"/>
        <end position="14"/>
    </location>
</feature>
<dbReference type="InterPro" id="IPR016035">
    <property type="entry name" value="Acyl_Trfase/lysoPLipase"/>
</dbReference>
<sequence>MKVGLVLEGGGMRGLYTAGVLDAFLDAGIKVDGIVSVSAGALFGVNFLSKQRGRALRYNKRFIKDKNYMSLRSWLLTGNVVNKNFTYYKVPMELDKFDQEAFAKSGVPFYVTVTNVETGLPEYYKIDHVFEQMELLRASSALPVVSKIIEVDGKKYLDGGLSDSIPVDFARSLGFDKLIVILTQPIDYRKKPSSGRVYRLLYKKYPKFVAVALKRYQHYNDTVEKIIQLEHQGQVFAVRPQKSLEIGRLEKNPVKFDEIYGLGLADGEKAVAGLMGYLGNEE</sequence>
<keyword evidence="2 4" id="KW-0442">Lipid degradation</keyword>
<dbReference type="InterPro" id="IPR045943">
    <property type="entry name" value="DUF6363"/>
</dbReference>
<dbReference type="PROSITE" id="PS51635">
    <property type="entry name" value="PNPLA"/>
    <property type="match status" value="1"/>
</dbReference>
<evidence type="ECO:0000256" key="3">
    <source>
        <dbReference type="ARBA" id="ARBA00023098"/>
    </source>
</evidence>
<protein>
    <submittedName>
        <fullName evidence="6">Patatin family protein</fullName>
    </submittedName>
</protein>
<dbReference type="Gene3D" id="3.40.1090.10">
    <property type="entry name" value="Cytosolic phospholipase A2 catalytic domain"/>
    <property type="match status" value="2"/>
</dbReference>
<proteinExistence type="predicted"/>
<dbReference type="GO" id="GO:0016042">
    <property type="term" value="P:lipid catabolic process"/>
    <property type="evidence" value="ECO:0007669"/>
    <property type="project" value="UniProtKB-UniRule"/>
</dbReference>
<name>A0A426T9X8_STRSU</name>
<dbReference type="GO" id="GO:0016787">
    <property type="term" value="F:hydrolase activity"/>
    <property type="evidence" value="ECO:0007669"/>
    <property type="project" value="UniProtKB-UniRule"/>
</dbReference>
<accession>A0A426T9X8</accession>
<dbReference type="Proteomes" id="UP000274117">
    <property type="component" value="Unassembled WGS sequence"/>
</dbReference>
<dbReference type="SUPFAM" id="SSF52151">
    <property type="entry name" value="FabD/lysophospholipase-like"/>
    <property type="match status" value="1"/>
</dbReference>
<dbReference type="Pfam" id="PF19890">
    <property type="entry name" value="DUF6363"/>
    <property type="match status" value="1"/>
</dbReference>
<dbReference type="CDD" id="cd07208">
    <property type="entry name" value="Pat_hypo_Ecoli_yjju_like"/>
    <property type="match status" value="1"/>
</dbReference>
<dbReference type="InterPro" id="IPR037483">
    <property type="entry name" value="YjjU-like"/>
</dbReference>
<feature type="active site" description="Nucleophile" evidence="4">
    <location>
        <position position="38"/>
    </location>
</feature>
<evidence type="ECO:0000313" key="6">
    <source>
        <dbReference type="EMBL" id="RRR50637.1"/>
    </source>
</evidence>
<feature type="domain" description="PNPLA" evidence="5">
    <location>
        <begin position="5"/>
        <end position="171"/>
    </location>
</feature>
<reference evidence="6 7" key="2">
    <citation type="submission" date="2018-12" db="EMBL/GenBank/DDBJ databases">
        <title>Whole-genome sequences of fifteen clinical Streptococcus suis strains isolated from pigs between 2006 and 2018.</title>
        <authorList>
            <person name="Stevens M.J.A."/>
            <person name="Cernela N."/>
            <person name="Spoerry Serrano N."/>
            <person name="Schmitt S."/>
            <person name="Schrenzel J."/>
            <person name="Stephan R."/>
        </authorList>
    </citation>
    <scope>NUCLEOTIDE SEQUENCE [LARGE SCALE GENOMIC DNA]</scope>
    <source>
        <strain evidence="6 7">PP422</strain>
    </source>
</reference>
<feature type="short sequence motif" description="DGA/G" evidence="4">
    <location>
        <begin position="158"/>
        <end position="160"/>
    </location>
</feature>
<gene>
    <name evidence="6" type="ORF">EI998_10050</name>
</gene>
<dbReference type="InterPro" id="IPR050301">
    <property type="entry name" value="NTE"/>
</dbReference>
<dbReference type="PANTHER" id="PTHR14226:SF25">
    <property type="entry name" value="PHOSPHOESTERASE"/>
    <property type="match status" value="1"/>
</dbReference>
<comment type="caution">
    <text evidence="6">The sequence shown here is derived from an EMBL/GenBank/DDBJ whole genome shotgun (WGS) entry which is preliminary data.</text>
</comment>
<keyword evidence="1 4" id="KW-0378">Hydrolase</keyword>
<reference evidence="6 7" key="1">
    <citation type="submission" date="2018-11" db="EMBL/GenBank/DDBJ databases">
        <authorList>
            <person name="Stevens M.J."/>
            <person name="Cernela N."/>
            <person name="Spoerry Serrano N."/>
            <person name="Schmitt S."/>
            <person name="Schrenzel J."/>
            <person name="Stephan R."/>
        </authorList>
    </citation>
    <scope>NUCLEOTIDE SEQUENCE [LARGE SCALE GENOMIC DNA]</scope>
    <source>
        <strain evidence="6 7">PP422</strain>
    </source>
</reference>
<evidence type="ECO:0000256" key="2">
    <source>
        <dbReference type="ARBA" id="ARBA00022963"/>
    </source>
</evidence>
<evidence type="ECO:0000256" key="4">
    <source>
        <dbReference type="PROSITE-ProRule" id="PRU01161"/>
    </source>
</evidence>
<keyword evidence="3 4" id="KW-0443">Lipid metabolism</keyword>
<feature type="active site" description="Proton acceptor" evidence="4">
    <location>
        <position position="158"/>
    </location>
</feature>
<comment type="caution">
    <text evidence="4">Lacks conserved residue(s) required for the propagation of feature annotation.</text>
</comment>
<dbReference type="AlphaFoldDB" id="A0A426T9X8"/>
<evidence type="ECO:0000256" key="1">
    <source>
        <dbReference type="ARBA" id="ARBA00022801"/>
    </source>
</evidence>